<dbReference type="Proteomes" id="UP001610444">
    <property type="component" value="Unassembled WGS sequence"/>
</dbReference>
<evidence type="ECO:0000313" key="3">
    <source>
        <dbReference type="EMBL" id="KAL2859411.1"/>
    </source>
</evidence>
<organism evidence="3 4">
    <name type="scientific">Aspergillus pseudodeflectus</name>
    <dbReference type="NCBI Taxonomy" id="176178"/>
    <lineage>
        <taxon>Eukaryota</taxon>
        <taxon>Fungi</taxon>
        <taxon>Dikarya</taxon>
        <taxon>Ascomycota</taxon>
        <taxon>Pezizomycotina</taxon>
        <taxon>Eurotiomycetes</taxon>
        <taxon>Eurotiomycetidae</taxon>
        <taxon>Eurotiales</taxon>
        <taxon>Aspergillaceae</taxon>
        <taxon>Aspergillus</taxon>
        <taxon>Aspergillus subgen. Nidulantes</taxon>
    </lineage>
</organism>
<dbReference type="SUPFAM" id="SSF81383">
    <property type="entry name" value="F-box domain"/>
    <property type="match status" value="1"/>
</dbReference>
<protein>
    <recommendedName>
        <fullName evidence="2">F-box domain-containing protein</fullName>
    </recommendedName>
</protein>
<dbReference type="EMBL" id="JBFXLR010000003">
    <property type="protein sequence ID" value="KAL2859411.1"/>
    <property type="molecule type" value="Genomic_DNA"/>
</dbReference>
<dbReference type="GeneID" id="98159448"/>
<gene>
    <name evidence="3" type="ORF">BJX68DRAFT_261852</name>
</gene>
<comment type="caution">
    <text evidence="3">The sequence shown here is derived from an EMBL/GenBank/DDBJ whole genome shotgun (WGS) entry which is preliminary data.</text>
</comment>
<dbReference type="Pfam" id="PF24539">
    <property type="entry name" value="DUF7600"/>
    <property type="match status" value="1"/>
</dbReference>
<feature type="compositionally biased region" description="Polar residues" evidence="1">
    <location>
        <begin position="713"/>
        <end position="730"/>
    </location>
</feature>
<name>A0ABR4L4E7_9EURO</name>
<accession>A0ABR4L4E7</accession>
<dbReference type="RefSeq" id="XP_070904345.1">
    <property type="nucleotide sequence ID" value="XM_071044284.1"/>
</dbReference>
<reference evidence="3 4" key="1">
    <citation type="submission" date="2024-07" db="EMBL/GenBank/DDBJ databases">
        <title>Section-level genome sequencing and comparative genomics of Aspergillus sections Usti and Cavernicolus.</title>
        <authorList>
            <consortium name="Lawrence Berkeley National Laboratory"/>
            <person name="Nybo J.L."/>
            <person name="Vesth T.C."/>
            <person name="Theobald S."/>
            <person name="Frisvad J.C."/>
            <person name="Larsen T.O."/>
            <person name="Kjaerboelling I."/>
            <person name="Rothschild-Mancinelli K."/>
            <person name="Lyhne E.K."/>
            <person name="Kogle M.E."/>
            <person name="Barry K."/>
            <person name="Clum A."/>
            <person name="Na H."/>
            <person name="Ledsgaard L."/>
            <person name="Lin J."/>
            <person name="Lipzen A."/>
            <person name="Kuo A."/>
            <person name="Riley R."/>
            <person name="Mondo S."/>
            <person name="LaButti K."/>
            <person name="Haridas S."/>
            <person name="Pangalinan J."/>
            <person name="Salamov A.A."/>
            <person name="Simmons B.A."/>
            <person name="Magnuson J.K."/>
            <person name="Chen J."/>
            <person name="Drula E."/>
            <person name="Henrissat B."/>
            <person name="Wiebenga A."/>
            <person name="Lubbers R.J."/>
            <person name="Gomes A.C."/>
            <person name="Macurrencykelacurrency M.R."/>
            <person name="Stajich J."/>
            <person name="Grigoriev I.V."/>
            <person name="Mortensen U.H."/>
            <person name="De vries R.P."/>
            <person name="Baker S.E."/>
            <person name="Andersen M.R."/>
        </authorList>
    </citation>
    <scope>NUCLEOTIDE SEQUENCE [LARGE SCALE GENOMIC DNA]</scope>
    <source>
        <strain evidence="3 4">CBS 756.74</strain>
    </source>
</reference>
<evidence type="ECO:0000256" key="1">
    <source>
        <dbReference type="SAM" id="MobiDB-lite"/>
    </source>
</evidence>
<proteinExistence type="predicted"/>
<evidence type="ECO:0000259" key="2">
    <source>
        <dbReference type="PROSITE" id="PS50181"/>
    </source>
</evidence>
<feature type="domain" description="F-box" evidence="2">
    <location>
        <begin position="213"/>
        <end position="261"/>
    </location>
</feature>
<dbReference type="InterPro" id="IPR036047">
    <property type="entry name" value="F-box-like_dom_sf"/>
</dbReference>
<dbReference type="PROSITE" id="PS50181">
    <property type="entry name" value="FBOX"/>
    <property type="match status" value="1"/>
</dbReference>
<dbReference type="InterPro" id="IPR001810">
    <property type="entry name" value="F-box_dom"/>
</dbReference>
<evidence type="ECO:0000313" key="4">
    <source>
        <dbReference type="Proteomes" id="UP001610444"/>
    </source>
</evidence>
<feature type="region of interest" description="Disordered" evidence="1">
    <location>
        <begin position="713"/>
        <end position="736"/>
    </location>
</feature>
<sequence>MKRTGHGQDRLSPTHSCPLCGVFLYPDALSGDHIPPRPPFNAPPAPWPTHRRPWFTEVRALVAQDVERGNIFLTGVGVATVHLCVKVPLKKSQSYRDDPPLERLYLNELPYHPGPVVIAFHDACWRILLNQLKGSVAEGDIITLVFHQLHEANRTWQQSDLGLDYGQTFETREAAERADPFEIPSLEEIECAAPSTLTCFARDREEQTTGRTSNPFHKLSAEVLHEVISYLSINQLSSVRLACQRLLSATKSLPQSYWRRQFAPGHPADFLAADLGIARDWCRLYFGVQFLLREGCPTLANRRRIRKVIEPIATTVEVASALTDQPSGLALRPLNPQNIPYRPEEFQLDVSLLHDLPPFVQPVRYLIAERAGEDFRILFHRVLVFNSEFHSHGGRLGATLVQIGTRRYISGVKLFTPGEDDTNVQQIGFPMPMEESMHIPSNSSLRAVEVAFRPEGLMGVRFIFKNSANSPWFGQHSGEGITRGILDVPVGQAHCSLLLGFDRFKIVSLGFNLFSNSPLPENHPAHLEAPEALDIQNYLWMPHPPLHEDTTFGPILPAMYDKVFGPLNGPLCNIDFGGPGGHLLSKLTRMVFYMESMARPFSGVECQYLDQTTRCFGTTTKGAACEISFLIDGPAGERISHVNLLVSPRIGMAGLQLSTNHGRSASFGTIQSRLESGAISLPEIPDGEVITGFVASRPQGHSPSGFARIGIQSQRRYQSEPATTPPNNSLYRPYPIPPEEEAQLKSRIRSFVSGRIDYTYHTHAPLAALKRITSSIGIPGLSRSEKAICGMKLEYHDNTPTVILGQWFQEHTAYDVLTGETVRSLGVYYWHGTEEKRLNGVYKPTRKTTVEVIRIETSTSRSLIFIAPDADLASLEERQVHFWQPHAAEEHGVHDPTTLAWELNADTDALRATCPSCTPEMTRYRPSPELLANKSR</sequence>
<keyword evidence="4" id="KW-1185">Reference proteome</keyword>
<dbReference type="InterPro" id="IPR056021">
    <property type="entry name" value="DUF7600"/>
</dbReference>